<dbReference type="EMBL" id="QCYY01000637">
    <property type="protein sequence ID" value="ROT83754.1"/>
    <property type="molecule type" value="Genomic_DNA"/>
</dbReference>
<sequence>MTRKHIKRPAINSSPPPPLYFLLSFLSPFEILPLLLPHFLIFLFPSCRALSLLSTIFIFPPHFALPPLLPSSPSAAISLSVRSSLLISSPPFISFLNLTLILPHLPFLLFSISLSFPTQTSPYPPLLHISLPYPSLPHSRLKPSFSPFLAAFLFPFLLPHLPSPLSPPSSSPPQFSLFLSLPRSLSLPPSLLHISLSLIPFSSLSPAFTSLFLSLPRSLSFSPSLLHISLSPLSPSLPHSPTLHFLSLSHSLPSRAFPYPLTALAHLPFPLICPSLPHLPPHLPLSLPSSQPFLPPSLSTSPFPLTPLPPSSHSPASPPSFSPSSQAFPYPPLFLQSPLSPLSPPSLISQLTSSLFLSLASQPSLPPLFSHNLPFPLIPSLPHSPASPPSSLPSSQPLLPPSSSTSPFPLTPLPPSLISHLTSLFLSLPRSLHDAQRWHDRRSSINFTAGITDS</sequence>
<comment type="caution">
    <text evidence="3">The sequence shown here is derived from an EMBL/GenBank/DDBJ whole genome shotgun (WGS) entry which is preliminary data.</text>
</comment>
<reference evidence="3 4" key="2">
    <citation type="submission" date="2019-01" db="EMBL/GenBank/DDBJ databases">
        <title>The decoding of complex shrimp genome reveals the adaptation for benthos swimmer, frequently molting mechanism and breeding impact on genome.</title>
        <authorList>
            <person name="Sun Y."/>
            <person name="Gao Y."/>
            <person name="Yu Y."/>
        </authorList>
    </citation>
    <scope>NUCLEOTIDE SEQUENCE [LARGE SCALE GENOMIC DNA]</scope>
    <source>
        <tissue evidence="3">Muscle</tissue>
    </source>
</reference>
<protein>
    <submittedName>
        <fullName evidence="3">Uncharacterized protein</fullName>
    </submittedName>
</protein>
<evidence type="ECO:0000313" key="4">
    <source>
        <dbReference type="Proteomes" id="UP000283509"/>
    </source>
</evidence>
<dbReference type="AlphaFoldDB" id="A0A423U4Y2"/>
<feature type="compositionally biased region" description="Low complexity" evidence="1">
    <location>
        <begin position="392"/>
        <end position="406"/>
    </location>
</feature>
<feature type="region of interest" description="Disordered" evidence="1">
    <location>
        <begin position="384"/>
        <end position="406"/>
    </location>
</feature>
<reference evidence="3 4" key="1">
    <citation type="submission" date="2018-04" db="EMBL/GenBank/DDBJ databases">
        <authorList>
            <person name="Zhang X."/>
            <person name="Yuan J."/>
            <person name="Li F."/>
            <person name="Xiang J."/>
        </authorList>
    </citation>
    <scope>NUCLEOTIDE SEQUENCE [LARGE SCALE GENOMIC DNA]</scope>
    <source>
        <tissue evidence="3">Muscle</tissue>
    </source>
</reference>
<keyword evidence="2" id="KW-0812">Transmembrane</keyword>
<organism evidence="3 4">
    <name type="scientific">Penaeus vannamei</name>
    <name type="common">Whiteleg shrimp</name>
    <name type="synonym">Litopenaeus vannamei</name>
    <dbReference type="NCBI Taxonomy" id="6689"/>
    <lineage>
        <taxon>Eukaryota</taxon>
        <taxon>Metazoa</taxon>
        <taxon>Ecdysozoa</taxon>
        <taxon>Arthropoda</taxon>
        <taxon>Crustacea</taxon>
        <taxon>Multicrustacea</taxon>
        <taxon>Malacostraca</taxon>
        <taxon>Eumalacostraca</taxon>
        <taxon>Eucarida</taxon>
        <taxon>Decapoda</taxon>
        <taxon>Dendrobranchiata</taxon>
        <taxon>Penaeoidea</taxon>
        <taxon>Penaeidae</taxon>
        <taxon>Penaeus</taxon>
    </lineage>
</organism>
<feature type="transmembrane region" description="Helical" evidence="2">
    <location>
        <begin position="20"/>
        <end position="43"/>
    </location>
</feature>
<gene>
    <name evidence="3" type="ORF">C7M84_023071</name>
</gene>
<proteinExistence type="predicted"/>
<keyword evidence="4" id="KW-1185">Reference proteome</keyword>
<dbReference type="Proteomes" id="UP000283509">
    <property type="component" value="Unassembled WGS sequence"/>
</dbReference>
<feature type="region of interest" description="Disordered" evidence="1">
    <location>
        <begin position="304"/>
        <end position="324"/>
    </location>
</feature>
<accession>A0A423U4Y2</accession>
<keyword evidence="2" id="KW-1133">Transmembrane helix</keyword>
<evidence type="ECO:0000256" key="1">
    <source>
        <dbReference type="SAM" id="MobiDB-lite"/>
    </source>
</evidence>
<feature type="compositionally biased region" description="Pro residues" evidence="1">
    <location>
        <begin position="304"/>
        <end position="321"/>
    </location>
</feature>
<evidence type="ECO:0000256" key="2">
    <source>
        <dbReference type="SAM" id="Phobius"/>
    </source>
</evidence>
<keyword evidence="2" id="KW-0472">Membrane</keyword>
<name>A0A423U4Y2_PENVA</name>
<evidence type="ECO:0000313" key="3">
    <source>
        <dbReference type="EMBL" id="ROT83754.1"/>
    </source>
</evidence>